<evidence type="ECO:0000313" key="3">
    <source>
        <dbReference type="EMBL" id="SOE51407.1"/>
    </source>
</evidence>
<dbReference type="SUPFAM" id="SSF55729">
    <property type="entry name" value="Acyl-CoA N-acyltransferases (Nat)"/>
    <property type="match status" value="1"/>
</dbReference>
<dbReference type="RefSeq" id="WP_067750032.1">
    <property type="nucleotide sequence ID" value="NZ_LT907988.1"/>
</dbReference>
<name>A0A1C3JYA3_9BURK</name>
<keyword evidence="2" id="KW-0808">Transferase</keyword>
<dbReference type="EMBL" id="LT907988">
    <property type="protein sequence ID" value="SOE51407.1"/>
    <property type="molecule type" value="Genomic_DNA"/>
</dbReference>
<gene>
    <name evidence="2" type="ORF">ODI_02233</name>
    <name evidence="3" type="ORF">ODI_R3422</name>
</gene>
<dbReference type="Proteomes" id="UP000078558">
    <property type="component" value="Chromosome I"/>
</dbReference>
<dbReference type="EMBL" id="FLRC01000006">
    <property type="protein sequence ID" value="SBT24145.1"/>
    <property type="molecule type" value="Genomic_DNA"/>
</dbReference>
<dbReference type="PROSITE" id="PS51186">
    <property type="entry name" value="GNAT"/>
    <property type="match status" value="1"/>
</dbReference>
<dbReference type="PANTHER" id="PTHR43072:SF8">
    <property type="entry name" value="ACYLTRANSFERASE FABY-RELATED"/>
    <property type="match status" value="1"/>
</dbReference>
<evidence type="ECO:0000313" key="4">
    <source>
        <dbReference type="Proteomes" id="UP000078558"/>
    </source>
</evidence>
<dbReference type="STRING" id="1851544.ODI_02233"/>
<protein>
    <submittedName>
        <fullName evidence="2">GCN5-related N-acetyltransferase</fullName>
    </submittedName>
</protein>
<accession>A0A1C3JYA3</accession>
<keyword evidence="4" id="KW-1185">Reference proteome</keyword>
<dbReference type="PANTHER" id="PTHR43072">
    <property type="entry name" value="N-ACETYLTRANSFERASE"/>
    <property type="match status" value="1"/>
</dbReference>
<reference evidence="3 4" key="2">
    <citation type="submission" date="2017-08" db="EMBL/GenBank/DDBJ databases">
        <authorList>
            <person name="de Groot N.N."/>
        </authorList>
    </citation>
    <scope>NUCLEOTIDE SEQUENCE [LARGE SCALE GENOMIC DNA]</scope>
    <source>
        <strain evidence="3">Orrdi1</strain>
    </source>
</reference>
<organism evidence="2 4">
    <name type="scientific">Orrella dioscoreae</name>
    <dbReference type="NCBI Taxonomy" id="1851544"/>
    <lineage>
        <taxon>Bacteria</taxon>
        <taxon>Pseudomonadati</taxon>
        <taxon>Pseudomonadota</taxon>
        <taxon>Betaproteobacteria</taxon>
        <taxon>Burkholderiales</taxon>
        <taxon>Alcaligenaceae</taxon>
        <taxon>Orrella</taxon>
    </lineage>
</organism>
<evidence type="ECO:0000259" key="1">
    <source>
        <dbReference type="PROSITE" id="PS51186"/>
    </source>
</evidence>
<dbReference type="OrthoDB" id="5459937at2"/>
<proteinExistence type="predicted"/>
<dbReference type="GO" id="GO:0016747">
    <property type="term" value="F:acyltransferase activity, transferring groups other than amino-acyl groups"/>
    <property type="evidence" value="ECO:0007669"/>
    <property type="project" value="InterPro"/>
</dbReference>
<dbReference type="KEGG" id="odi:ODI_R3422"/>
<feature type="domain" description="N-acetyltransferase" evidence="1">
    <location>
        <begin position="14"/>
        <end position="177"/>
    </location>
</feature>
<dbReference type="InterPro" id="IPR000182">
    <property type="entry name" value="GNAT_dom"/>
</dbReference>
<dbReference type="Gene3D" id="3.40.630.30">
    <property type="match status" value="1"/>
</dbReference>
<evidence type="ECO:0000313" key="2">
    <source>
        <dbReference type="EMBL" id="SBT24145.1"/>
    </source>
</evidence>
<dbReference type="AlphaFoldDB" id="A0A1C3JYA3"/>
<dbReference type="Pfam" id="PF13420">
    <property type="entry name" value="Acetyltransf_4"/>
    <property type="match status" value="1"/>
</dbReference>
<dbReference type="InterPro" id="IPR016181">
    <property type="entry name" value="Acyl_CoA_acyltransferase"/>
</dbReference>
<sequence length="190" mass="20447">MNSPSSPAAAAAPFVIRDAQPSDFDAIQDIYRHHVLHGLATFEEIPPDAAELRTRHDNIVGQGLPYLVAVRDGQVLGYAYASAYRPRPAYRYTVEDSIYLAHDAGRQGLGAALLAALIQRCEQGPWRQMIAVIGNSENQGSIAVHTRLGFTLTGIQPNTGYKLGRWVDTVLMQRALGPGGSTPPGNPTAS</sequence>
<reference evidence="2 4" key="1">
    <citation type="submission" date="2016-06" db="EMBL/GenBank/DDBJ databases">
        <authorList>
            <person name="Kjaerup R.B."/>
            <person name="Dalgaard T.S."/>
            <person name="Juul-Madsen H.R."/>
        </authorList>
    </citation>
    <scope>NUCLEOTIDE SEQUENCE [LARGE SCALE GENOMIC DNA]</scope>
    <source>
        <strain evidence="2">Orrdi1</strain>
    </source>
</reference>